<feature type="domain" description="N-acetyltransferase" evidence="1">
    <location>
        <begin position="19"/>
        <end position="169"/>
    </location>
</feature>
<evidence type="ECO:0000259" key="1">
    <source>
        <dbReference type="PROSITE" id="PS51186"/>
    </source>
</evidence>
<protein>
    <submittedName>
        <fullName evidence="2">GNAT family N-acetyltransferase</fullName>
        <ecNumber evidence="2">2.3.-.-</ecNumber>
    </submittedName>
</protein>
<name>A0ABW5DQ03_9PROT</name>
<dbReference type="Gene3D" id="3.40.630.30">
    <property type="match status" value="1"/>
</dbReference>
<dbReference type="PROSITE" id="PS51186">
    <property type="entry name" value="GNAT"/>
    <property type="match status" value="1"/>
</dbReference>
<evidence type="ECO:0000313" key="3">
    <source>
        <dbReference type="Proteomes" id="UP001597295"/>
    </source>
</evidence>
<reference evidence="3" key="1">
    <citation type="journal article" date="2019" name="Int. J. Syst. Evol. Microbiol.">
        <title>The Global Catalogue of Microorganisms (GCM) 10K type strain sequencing project: providing services to taxonomists for standard genome sequencing and annotation.</title>
        <authorList>
            <consortium name="The Broad Institute Genomics Platform"/>
            <consortium name="The Broad Institute Genome Sequencing Center for Infectious Disease"/>
            <person name="Wu L."/>
            <person name="Ma J."/>
        </authorList>
    </citation>
    <scope>NUCLEOTIDE SEQUENCE [LARGE SCALE GENOMIC DNA]</scope>
    <source>
        <strain evidence="3">CGMCC 1.19062</strain>
    </source>
</reference>
<dbReference type="InterPro" id="IPR000182">
    <property type="entry name" value="GNAT_dom"/>
</dbReference>
<dbReference type="SUPFAM" id="SSF55729">
    <property type="entry name" value="Acyl-CoA N-acyltransferases (Nat)"/>
    <property type="match status" value="1"/>
</dbReference>
<keyword evidence="3" id="KW-1185">Reference proteome</keyword>
<dbReference type="Proteomes" id="UP001597295">
    <property type="component" value="Unassembled WGS sequence"/>
</dbReference>
<dbReference type="PANTHER" id="PTHR43441:SF2">
    <property type="entry name" value="FAMILY ACETYLTRANSFERASE, PUTATIVE (AFU_ORTHOLOGUE AFUA_7G00850)-RELATED"/>
    <property type="match status" value="1"/>
</dbReference>
<dbReference type="EC" id="2.3.-.-" evidence="2"/>
<dbReference type="RefSeq" id="WP_379876189.1">
    <property type="nucleotide sequence ID" value="NZ_JBHUIP010000009.1"/>
</dbReference>
<keyword evidence="2" id="KW-0012">Acyltransferase</keyword>
<dbReference type="InterPro" id="IPR051908">
    <property type="entry name" value="Ribosomal_N-acetyltransferase"/>
</dbReference>
<organism evidence="2 3">
    <name type="scientific">Lacibacterium aquatile</name>
    <dbReference type="NCBI Taxonomy" id="1168082"/>
    <lineage>
        <taxon>Bacteria</taxon>
        <taxon>Pseudomonadati</taxon>
        <taxon>Pseudomonadota</taxon>
        <taxon>Alphaproteobacteria</taxon>
        <taxon>Rhodospirillales</taxon>
        <taxon>Rhodospirillaceae</taxon>
    </lineage>
</organism>
<dbReference type="Pfam" id="PF13302">
    <property type="entry name" value="Acetyltransf_3"/>
    <property type="match status" value="1"/>
</dbReference>
<sequence>MSQDYPEIDLIPLDLGLLQLLMEDPEQTLEQFCSNSDEVGETVAQVAAATIRFMGTRTVRAPWVSYLGQRGDDHAIVGVCSFKSEPDEEAEVEIAYFTFAGYEGQGVATAMAGALVATAAASEEARRVIAHTMDDEGPSARLLRGLGFENEGMVIDPEDGAVHRWVLSL</sequence>
<evidence type="ECO:0000313" key="2">
    <source>
        <dbReference type="EMBL" id="MFD2263212.1"/>
    </source>
</evidence>
<dbReference type="EMBL" id="JBHUIP010000009">
    <property type="protein sequence ID" value="MFD2263212.1"/>
    <property type="molecule type" value="Genomic_DNA"/>
</dbReference>
<dbReference type="GO" id="GO:0016746">
    <property type="term" value="F:acyltransferase activity"/>
    <property type="evidence" value="ECO:0007669"/>
    <property type="project" value="UniProtKB-KW"/>
</dbReference>
<keyword evidence="2" id="KW-0808">Transferase</keyword>
<gene>
    <name evidence="2" type="ORF">ACFSM5_09965</name>
</gene>
<dbReference type="InterPro" id="IPR016181">
    <property type="entry name" value="Acyl_CoA_acyltransferase"/>
</dbReference>
<accession>A0ABW5DQ03</accession>
<comment type="caution">
    <text evidence="2">The sequence shown here is derived from an EMBL/GenBank/DDBJ whole genome shotgun (WGS) entry which is preliminary data.</text>
</comment>
<proteinExistence type="predicted"/>
<dbReference type="PANTHER" id="PTHR43441">
    <property type="entry name" value="RIBOSOMAL-PROTEIN-SERINE ACETYLTRANSFERASE"/>
    <property type="match status" value="1"/>
</dbReference>